<dbReference type="InterPro" id="IPR050185">
    <property type="entry name" value="Ub_carboxyl-term_hydrolase"/>
</dbReference>
<reference evidence="11" key="1">
    <citation type="submission" date="2023-07" db="EMBL/GenBank/DDBJ databases">
        <title>Black Yeasts Isolated from many extreme environments.</title>
        <authorList>
            <person name="Coleine C."/>
            <person name="Stajich J.E."/>
            <person name="Selbmann L."/>
        </authorList>
    </citation>
    <scope>NUCLEOTIDE SEQUENCE</scope>
    <source>
        <strain evidence="11">CCFEE 5485</strain>
    </source>
</reference>
<feature type="compositionally biased region" description="Polar residues" evidence="8">
    <location>
        <begin position="894"/>
        <end position="904"/>
    </location>
</feature>
<dbReference type="CDD" id="cd02674">
    <property type="entry name" value="Peptidase_C19R"/>
    <property type="match status" value="1"/>
</dbReference>
<dbReference type="Pfam" id="PF00443">
    <property type="entry name" value="UCH"/>
    <property type="match status" value="1"/>
</dbReference>
<feature type="compositionally biased region" description="Acidic residues" evidence="8">
    <location>
        <begin position="1375"/>
        <end position="1384"/>
    </location>
</feature>
<dbReference type="InterPro" id="IPR035927">
    <property type="entry name" value="DUSP-like_sf"/>
</dbReference>
<feature type="compositionally biased region" description="Low complexity" evidence="8">
    <location>
        <begin position="379"/>
        <end position="391"/>
    </location>
</feature>
<feature type="region of interest" description="Disordered" evidence="8">
    <location>
        <begin position="1505"/>
        <end position="1530"/>
    </location>
</feature>
<dbReference type="GO" id="GO:0016579">
    <property type="term" value="P:protein deubiquitination"/>
    <property type="evidence" value="ECO:0007669"/>
    <property type="project" value="InterPro"/>
</dbReference>
<feature type="compositionally biased region" description="Low complexity" evidence="8">
    <location>
        <begin position="1011"/>
        <end position="1025"/>
    </location>
</feature>
<feature type="domain" description="USP" evidence="9">
    <location>
        <begin position="510"/>
        <end position="1350"/>
    </location>
</feature>
<dbReference type="SUPFAM" id="SSF54001">
    <property type="entry name" value="Cysteine proteinases"/>
    <property type="match status" value="1"/>
</dbReference>
<proteinExistence type="inferred from homology"/>
<dbReference type="GO" id="GO:0004843">
    <property type="term" value="F:cysteine-type deubiquitinase activity"/>
    <property type="evidence" value="ECO:0007669"/>
    <property type="project" value="UniProtKB-EC"/>
</dbReference>
<dbReference type="PROSITE" id="PS51283">
    <property type="entry name" value="DUSP"/>
    <property type="match status" value="1"/>
</dbReference>
<feature type="compositionally biased region" description="Acidic residues" evidence="8">
    <location>
        <begin position="881"/>
        <end position="893"/>
    </location>
</feature>
<evidence type="ECO:0000256" key="6">
    <source>
        <dbReference type="ARBA" id="ARBA00022801"/>
    </source>
</evidence>
<feature type="region of interest" description="Disordered" evidence="8">
    <location>
        <begin position="1411"/>
        <end position="1492"/>
    </location>
</feature>
<feature type="region of interest" description="Disordered" evidence="8">
    <location>
        <begin position="1367"/>
        <end position="1396"/>
    </location>
</feature>
<evidence type="ECO:0000259" key="10">
    <source>
        <dbReference type="PROSITE" id="PS51283"/>
    </source>
</evidence>
<sequence>MAGGNEDGGAGSGQQQVQRTVSPTQSLGARSVSPAKRSAADMDGDDMAQDEGQVVPGSFEKTESDGLTDYDHVLAGMQSKDTNMDITQDSAVTSIENTQTANSSATSLSDSLPPYTETEKPAISKSTPHYTTEEIDVQLSKVMKAMSNPLDIGDKGIVVSKAWLERVLSRTSDGLKSSDFPKEAREGPIGPIDNSSIVVEDGFSSSLSDGRMSTFIPLKPGLQIDEDISLIPNSVWGVVASNYGLAKDQHQINRYAINTAPDDATQQNIAYDLYPLVITLRKVPQLRDTERPITPKTSVESLRWRKEQRTLGQLSPDDAIKLVASRSERFQNFLKRSKEAAAVPRTTKVKIWRLLNPQNVSVDQPSDAQRNVLSPPPSRASSPAKAAKTSDSKLILSTSEFKAMEIGKHLEPVDTKDMSHDDNYNGRSTLQLLGIFEDQTLVLEEMIGGPAGGEFLSDNQKRSGKPPTLTIKNSASKPSSTTNSGRTSPAPGGMLTRGRARRDGRVRGCVGLTNLGNTCYMNSALQCIRSVEELAIYFLVSTYKKEINVNNPLGHGGVMAKQYAGVLNGIYGDNSGGSFTPREFKTTLGRLQPMFSGYGQQDSQEFLSFLVDALHEDLNRIEKKPYIENPDSDDARVRDKYYIAELGETYRSNHKKRNESICMDLFSGFYKNTMECPVCDKVSVTFDPYSLLTVQIPFENTFTHPFTFVPQHGPPVNHAIDMDKNATIKMVKQNVASKHPGVSEDRLWMIEVYSHKIYKVFHDDSRTLSDEGIGTSDHIFVFELDAVPTNLPEVDKKEKFTPYSSWNSSKKEDIPGMDSEKAACLAVPVFPRQKNRMGNGWDISMHPLYITVTREEAQDFEIILKKVLFAVSNQTSRAILTEDDDASDEDEEPQTNGHVDQSTAEDGAQVSDCSMPSEDGYVEVSVSKAGDDGTSESMQDVVTEPAAKVNPIPKHFMEPQYTLPQSLRNGMFALNYASSSDGMLCASMSSIVERTVCNMYDRVKKPVRRPSTTSISESSTTSAATGQADEDDEESDADDDEEDKPDLVIGGEDAMSAPTPMSETQDSNDEDLPPPEKFIKRRGGKCKKGKNKRNRKQKGYSRKDRQANRNNRQNTGAQNGRLTNGNTTYDEDNPFYIKLGEAIVLDWYPEALDGVFGGKADDENELRGHWLSTPTGKDLPFISDPVLEAKKQTRAARRKHGVTLEDCFQETGKREILSADNAWYCNRCKEMRQAAKTLEIWTAPDILIVHMKRFGGGRISRDKIDVLVDYPVGGLDLTKKIGSKEDGKEYIYDLFAVDNHFGGLGGGHYTALAKNFNDGQWYDYNDSTCSKVSESRIHSAAAYLLFYRRRSDKPLGPQYLQELVNDFRNPPEIGDATEADDEESGEGKLGGLTPSLHGSSSALVVAGADKTTSGKGLNTAGSGSRGVGSSLMTRMSNEGSEESESSLGMLDGKPLSGPQRPPHLQYGSQGNNWSFDAIGSESAQPATEADDSATGNLLDLVQDGDEFEAEDNDSTDALGDRSDDDDNEGGFFREGVQRYGTPLGSEMEFGDAHEDDHSAYMDARGYSHEYDGGDIEMQHMDDVEDTPLLSEDKSGVAVEIILDDDVEAMENADGHVKMA</sequence>
<keyword evidence="5" id="KW-0833">Ubl conjugation pathway</keyword>
<feature type="compositionally biased region" description="Gly residues" evidence="8">
    <location>
        <begin position="1"/>
        <end position="12"/>
    </location>
</feature>
<feature type="compositionally biased region" description="Polar residues" evidence="8">
    <location>
        <begin position="14"/>
        <end position="28"/>
    </location>
</feature>
<evidence type="ECO:0000256" key="4">
    <source>
        <dbReference type="ARBA" id="ARBA00022670"/>
    </source>
</evidence>
<dbReference type="InterPro" id="IPR028889">
    <property type="entry name" value="USP"/>
</dbReference>
<evidence type="ECO:0000256" key="1">
    <source>
        <dbReference type="ARBA" id="ARBA00000707"/>
    </source>
</evidence>
<comment type="catalytic activity">
    <reaction evidence="1">
        <text>Thiol-dependent hydrolysis of ester, thioester, amide, peptide and isopeptide bonds formed by the C-terminal Gly of ubiquitin (a 76-residue protein attached to proteins as an intracellular targeting signal).</text>
        <dbReference type="EC" id="3.4.19.12"/>
    </reaction>
</comment>
<evidence type="ECO:0000313" key="12">
    <source>
        <dbReference type="Proteomes" id="UP001274830"/>
    </source>
</evidence>
<dbReference type="InterPro" id="IPR018200">
    <property type="entry name" value="USP_CS"/>
</dbReference>
<feature type="compositionally biased region" description="Polar residues" evidence="8">
    <location>
        <begin position="96"/>
        <end position="110"/>
    </location>
</feature>
<dbReference type="PROSITE" id="PS50235">
    <property type="entry name" value="USP_3"/>
    <property type="match status" value="1"/>
</dbReference>
<feature type="domain" description="DUSP" evidence="10">
    <location>
        <begin position="133"/>
        <end position="257"/>
    </location>
</feature>
<evidence type="ECO:0000313" key="11">
    <source>
        <dbReference type="EMBL" id="KAK3676083.1"/>
    </source>
</evidence>
<feature type="region of interest" description="Disordered" evidence="8">
    <location>
        <begin position="881"/>
        <end position="917"/>
    </location>
</feature>
<organism evidence="11 12">
    <name type="scientific">Recurvomyces mirabilis</name>
    <dbReference type="NCBI Taxonomy" id="574656"/>
    <lineage>
        <taxon>Eukaryota</taxon>
        <taxon>Fungi</taxon>
        <taxon>Dikarya</taxon>
        <taxon>Ascomycota</taxon>
        <taxon>Pezizomycotina</taxon>
        <taxon>Dothideomycetes</taxon>
        <taxon>Dothideomycetidae</taxon>
        <taxon>Mycosphaerellales</taxon>
        <taxon>Teratosphaeriaceae</taxon>
        <taxon>Recurvomyces</taxon>
    </lineage>
</organism>
<feature type="compositionally biased region" description="Polar residues" evidence="8">
    <location>
        <begin position="1108"/>
        <end position="1128"/>
    </location>
</feature>
<feature type="region of interest" description="Disordered" evidence="8">
    <location>
        <begin position="1007"/>
        <end position="1129"/>
    </location>
</feature>
<feature type="compositionally biased region" description="Polar residues" evidence="8">
    <location>
        <begin position="1411"/>
        <end position="1422"/>
    </location>
</feature>
<feature type="compositionally biased region" description="Acidic residues" evidence="8">
    <location>
        <begin position="1028"/>
        <end position="1044"/>
    </location>
</feature>
<dbReference type="EC" id="3.4.19.12" evidence="3"/>
<dbReference type="EMBL" id="JAUTXT010000011">
    <property type="protein sequence ID" value="KAK3676083.1"/>
    <property type="molecule type" value="Genomic_DNA"/>
</dbReference>
<dbReference type="InterPro" id="IPR001394">
    <property type="entry name" value="Peptidase_C19_UCH"/>
</dbReference>
<dbReference type="SUPFAM" id="SSF143791">
    <property type="entry name" value="DUSP-like"/>
    <property type="match status" value="1"/>
</dbReference>
<dbReference type="Pfam" id="PF06337">
    <property type="entry name" value="DUSP"/>
    <property type="match status" value="1"/>
</dbReference>
<feature type="compositionally biased region" description="Polar residues" evidence="8">
    <location>
        <begin position="362"/>
        <end position="372"/>
    </location>
</feature>
<feature type="region of interest" description="Disordered" evidence="8">
    <location>
        <begin position="174"/>
        <end position="197"/>
    </location>
</feature>
<dbReference type="Gene3D" id="3.30.2230.10">
    <property type="entry name" value="DUSP-like"/>
    <property type="match status" value="1"/>
</dbReference>
<name>A0AAE0WR20_9PEZI</name>
<protein>
    <recommendedName>
        <fullName evidence="3">ubiquitinyl hydrolase 1</fullName>
        <ecNumber evidence="3">3.4.19.12</ecNumber>
    </recommendedName>
</protein>
<feature type="compositionally biased region" description="Basic residues" evidence="8">
    <location>
        <begin position="1079"/>
        <end position="1100"/>
    </location>
</feature>
<dbReference type="PANTHER" id="PTHR21646:SF24">
    <property type="entry name" value="UBIQUITIN CARBOXYL-TERMINAL HYDROLASE"/>
    <property type="match status" value="1"/>
</dbReference>
<feature type="compositionally biased region" description="Acidic residues" evidence="8">
    <location>
        <begin position="1505"/>
        <end position="1514"/>
    </location>
</feature>
<dbReference type="Gene3D" id="3.90.70.10">
    <property type="entry name" value="Cysteine proteinases"/>
    <property type="match status" value="2"/>
</dbReference>
<dbReference type="InterPro" id="IPR006615">
    <property type="entry name" value="Pept_C19_DUSP"/>
</dbReference>
<dbReference type="GO" id="GO:0006508">
    <property type="term" value="P:proteolysis"/>
    <property type="evidence" value="ECO:0007669"/>
    <property type="project" value="UniProtKB-KW"/>
</dbReference>
<keyword evidence="6" id="KW-0378">Hydrolase</keyword>
<evidence type="ECO:0000256" key="5">
    <source>
        <dbReference type="ARBA" id="ARBA00022786"/>
    </source>
</evidence>
<feature type="region of interest" description="Disordered" evidence="8">
    <location>
        <begin position="1"/>
        <end position="66"/>
    </location>
</feature>
<feature type="region of interest" description="Disordered" evidence="8">
    <location>
        <begin position="452"/>
        <end position="500"/>
    </location>
</feature>
<feature type="compositionally biased region" description="Polar residues" evidence="8">
    <location>
        <begin position="470"/>
        <end position="487"/>
    </location>
</feature>
<dbReference type="PROSITE" id="PS00973">
    <property type="entry name" value="USP_2"/>
    <property type="match status" value="1"/>
</dbReference>
<keyword evidence="7" id="KW-0788">Thiol protease</keyword>
<dbReference type="PANTHER" id="PTHR21646">
    <property type="entry name" value="UBIQUITIN CARBOXYL-TERMINAL HYDROLASE"/>
    <property type="match status" value="1"/>
</dbReference>
<evidence type="ECO:0000256" key="8">
    <source>
        <dbReference type="SAM" id="MobiDB-lite"/>
    </source>
</evidence>
<keyword evidence="12" id="KW-1185">Reference proteome</keyword>
<evidence type="ECO:0000256" key="2">
    <source>
        <dbReference type="ARBA" id="ARBA00009085"/>
    </source>
</evidence>
<evidence type="ECO:0000256" key="7">
    <source>
        <dbReference type="ARBA" id="ARBA00022807"/>
    </source>
</evidence>
<evidence type="ECO:0000259" key="9">
    <source>
        <dbReference type="PROSITE" id="PS50235"/>
    </source>
</evidence>
<evidence type="ECO:0000256" key="3">
    <source>
        <dbReference type="ARBA" id="ARBA00012759"/>
    </source>
</evidence>
<dbReference type="InterPro" id="IPR038765">
    <property type="entry name" value="Papain-like_cys_pep_sf"/>
</dbReference>
<accession>A0AAE0WR20</accession>
<comment type="similarity">
    <text evidence="2">Belongs to the peptidase C19 family.</text>
</comment>
<dbReference type="PROSITE" id="PS00972">
    <property type="entry name" value="USP_1"/>
    <property type="match status" value="1"/>
</dbReference>
<dbReference type="Proteomes" id="UP001274830">
    <property type="component" value="Unassembled WGS sequence"/>
</dbReference>
<feature type="region of interest" description="Disordered" evidence="8">
    <location>
        <begin position="362"/>
        <end position="391"/>
    </location>
</feature>
<gene>
    <name evidence="11" type="ORF">LTR78_003833</name>
</gene>
<comment type="caution">
    <text evidence="11">The sequence shown here is derived from an EMBL/GenBank/DDBJ whole genome shotgun (WGS) entry which is preliminary data.</text>
</comment>
<keyword evidence="4" id="KW-0645">Protease</keyword>
<feature type="region of interest" description="Disordered" evidence="8">
    <location>
        <begin position="96"/>
        <end position="128"/>
    </location>
</feature>